<keyword evidence="2" id="KW-0347">Helicase</keyword>
<organism evidence="2 3">
    <name type="scientific">Tanacetum coccineum</name>
    <dbReference type="NCBI Taxonomy" id="301880"/>
    <lineage>
        <taxon>Eukaryota</taxon>
        <taxon>Viridiplantae</taxon>
        <taxon>Streptophyta</taxon>
        <taxon>Embryophyta</taxon>
        <taxon>Tracheophyta</taxon>
        <taxon>Spermatophyta</taxon>
        <taxon>Magnoliopsida</taxon>
        <taxon>eudicotyledons</taxon>
        <taxon>Gunneridae</taxon>
        <taxon>Pentapetalae</taxon>
        <taxon>asterids</taxon>
        <taxon>campanulids</taxon>
        <taxon>Asterales</taxon>
        <taxon>Asteraceae</taxon>
        <taxon>Asteroideae</taxon>
        <taxon>Anthemideae</taxon>
        <taxon>Anthemidinae</taxon>
        <taxon>Tanacetum</taxon>
    </lineage>
</organism>
<evidence type="ECO:0000259" key="1">
    <source>
        <dbReference type="Pfam" id="PF14214"/>
    </source>
</evidence>
<feature type="domain" description="Helitron helicase-like" evidence="1">
    <location>
        <begin position="16"/>
        <end position="120"/>
    </location>
</feature>
<reference evidence="2" key="2">
    <citation type="submission" date="2022-01" db="EMBL/GenBank/DDBJ databases">
        <authorList>
            <person name="Yamashiro T."/>
            <person name="Shiraishi A."/>
            <person name="Satake H."/>
            <person name="Nakayama K."/>
        </authorList>
    </citation>
    <scope>NUCLEOTIDE SEQUENCE</scope>
</reference>
<proteinExistence type="predicted"/>
<dbReference type="Proteomes" id="UP001151760">
    <property type="component" value="Unassembled WGS sequence"/>
</dbReference>
<accession>A0ABQ5IBK9</accession>
<name>A0ABQ5IBK9_9ASTR</name>
<keyword evidence="3" id="KW-1185">Reference proteome</keyword>
<dbReference type="PANTHER" id="PTHR45786:SF74">
    <property type="entry name" value="ATP-DEPENDENT DNA HELICASE"/>
    <property type="match status" value="1"/>
</dbReference>
<evidence type="ECO:0000313" key="2">
    <source>
        <dbReference type="EMBL" id="GJT96837.1"/>
    </source>
</evidence>
<protein>
    <submittedName>
        <fullName evidence="2">DNA helicase</fullName>
    </submittedName>
</protein>
<dbReference type="Pfam" id="PF14214">
    <property type="entry name" value="Helitron_like_N"/>
    <property type="match status" value="1"/>
</dbReference>
<keyword evidence="2" id="KW-0378">Hydrolase</keyword>
<keyword evidence="2" id="KW-0547">Nucleotide-binding</keyword>
<dbReference type="InterPro" id="IPR025476">
    <property type="entry name" value="Helitron_helicase-like"/>
</dbReference>
<reference evidence="2" key="1">
    <citation type="journal article" date="2022" name="Int. J. Mol. Sci.">
        <title>Draft Genome of Tanacetum Coccineum: Genomic Comparison of Closely Related Tanacetum-Family Plants.</title>
        <authorList>
            <person name="Yamashiro T."/>
            <person name="Shiraishi A."/>
            <person name="Nakayama K."/>
            <person name="Satake H."/>
        </authorList>
    </citation>
    <scope>NUCLEOTIDE SEQUENCE</scope>
</reference>
<sequence length="219" mass="25939">MKQRRGDQKRLSMNMYYMYQLHERPVSYGMLFRGGRLFQQYVVGVYCCIEQNRLDFFRLRQNDIRRDYLSDVYDEICRGDRKGSKIGARIILPRTLIGGPRYMYSHYLDTLAICRVLGNPRETDVYATRRGVELDNAYIVPYNRELCLTFHDHINVEYCRWSMLIKYFFKYISKGTDKIVAQIVRPVGEPPSAADNAPTKTDEIHNFIYGRFICPYKTC</sequence>
<comment type="caution">
    <text evidence="2">The sequence shown here is derived from an EMBL/GenBank/DDBJ whole genome shotgun (WGS) entry which is preliminary data.</text>
</comment>
<dbReference type="PANTHER" id="PTHR45786">
    <property type="entry name" value="DNA BINDING PROTEIN-LIKE"/>
    <property type="match status" value="1"/>
</dbReference>
<gene>
    <name evidence="2" type="ORF">Tco_1092355</name>
</gene>
<evidence type="ECO:0000313" key="3">
    <source>
        <dbReference type="Proteomes" id="UP001151760"/>
    </source>
</evidence>
<dbReference type="GO" id="GO:0004386">
    <property type="term" value="F:helicase activity"/>
    <property type="evidence" value="ECO:0007669"/>
    <property type="project" value="UniProtKB-KW"/>
</dbReference>
<dbReference type="EMBL" id="BQNB010020517">
    <property type="protein sequence ID" value="GJT96837.1"/>
    <property type="molecule type" value="Genomic_DNA"/>
</dbReference>
<keyword evidence="2" id="KW-0067">ATP-binding</keyword>